<sequence>MDKNAGHRIHRQWPEKMETGYRTAVAERILKYFWIILLIVIGIQIYNLLFTLAYTGWKIHTQSSRVYIFFYAILLAVSAAGLAGWPYFKKIMPQKAGLIIRLQVWYCVIMLAWALGITLYDQRVSENISTYLISALSISMLSYLTPRQACMMYGSAQLIMYICLPFYQPEGTSNYGSYVNASIMIIMVVFICFYRYYNERRFYEDRQKIMEQNRLLNEKANTDPLTGLQNRGFLDGKMEELYRECMAKGEVLAVMMIDVDDFKRYNDTFGHQAGDKCLQMTAQELKRFIINEEEHLIRYGGEEFMYVGAVRDEGKAFAMAQEMRAAIEAMDIPFKSDEISAVTVSIGIYAAIPGSCEKEEEWFSYITKADDSLYQAKRTGKNKVVMSRR</sequence>
<dbReference type="Pfam" id="PF00990">
    <property type="entry name" value="GGDEF"/>
    <property type="match status" value="1"/>
</dbReference>
<dbReference type="RefSeq" id="WP_109748073.1">
    <property type="nucleotide sequence ID" value="NZ_JANKBI010000015.1"/>
</dbReference>
<dbReference type="InterPro" id="IPR050469">
    <property type="entry name" value="Diguanylate_Cyclase"/>
</dbReference>
<dbReference type="PROSITE" id="PS50887">
    <property type="entry name" value="GGDEF"/>
    <property type="match status" value="1"/>
</dbReference>
<gene>
    <name evidence="3" type="ORF">C7383_11545</name>
</gene>
<feature type="transmembrane region" description="Helical" evidence="1">
    <location>
        <begin position="66"/>
        <end position="86"/>
    </location>
</feature>
<dbReference type="Proteomes" id="UP000245412">
    <property type="component" value="Unassembled WGS sequence"/>
</dbReference>
<dbReference type="InterPro" id="IPR043128">
    <property type="entry name" value="Rev_trsase/Diguanyl_cyclase"/>
</dbReference>
<dbReference type="InterPro" id="IPR000160">
    <property type="entry name" value="GGDEF_dom"/>
</dbReference>
<evidence type="ECO:0000259" key="2">
    <source>
        <dbReference type="PROSITE" id="PS50887"/>
    </source>
</evidence>
<reference evidence="3 4" key="1">
    <citation type="submission" date="2018-05" db="EMBL/GenBank/DDBJ databases">
        <authorList>
            <person name="Goeker M."/>
            <person name="Huntemann M."/>
            <person name="Clum A."/>
            <person name="Pillay M."/>
            <person name="Palaniappan K."/>
            <person name="Varghese N."/>
            <person name="Mikhailova N."/>
            <person name="Stamatis D."/>
            <person name="Reddy T."/>
            <person name="Daum C."/>
            <person name="Shapiro N."/>
            <person name="Ivanova N."/>
            <person name="Kyrpides N."/>
            <person name="Woyke T."/>
        </authorList>
    </citation>
    <scope>NUCLEOTIDE SEQUENCE [LARGE SCALE GENOMIC DNA]</scope>
    <source>
        <strain evidence="3 4">DSM 26524</strain>
    </source>
</reference>
<feature type="transmembrane region" description="Helical" evidence="1">
    <location>
        <begin position="98"/>
        <end position="116"/>
    </location>
</feature>
<feature type="transmembrane region" description="Helical" evidence="1">
    <location>
        <begin position="128"/>
        <end position="144"/>
    </location>
</feature>
<dbReference type="PANTHER" id="PTHR45138">
    <property type="entry name" value="REGULATORY COMPONENTS OF SENSORY TRANSDUCTION SYSTEM"/>
    <property type="match status" value="1"/>
</dbReference>
<comment type="caution">
    <text evidence="3">The sequence shown here is derived from an EMBL/GenBank/DDBJ whole genome shotgun (WGS) entry which is preliminary data.</text>
</comment>
<dbReference type="NCBIfam" id="TIGR00254">
    <property type="entry name" value="GGDEF"/>
    <property type="match status" value="1"/>
</dbReference>
<dbReference type="InterPro" id="IPR029787">
    <property type="entry name" value="Nucleotide_cyclase"/>
</dbReference>
<dbReference type="Gene3D" id="3.30.70.270">
    <property type="match status" value="1"/>
</dbReference>
<dbReference type="PANTHER" id="PTHR45138:SF9">
    <property type="entry name" value="DIGUANYLATE CYCLASE DGCM-RELATED"/>
    <property type="match status" value="1"/>
</dbReference>
<accession>A0AB73SZH4</accession>
<dbReference type="SUPFAM" id="SSF55073">
    <property type="entry name" value="Nucleotide cyclase"/>
    <property type="match status" value="1"/>
</dbReference>
<keyword evidence="1" id="KW-1133">Transmembrane helix</keyword>
<organism evidence="3 4">
    <name type="scientific">Murimonas intestini</name>
    <dbReference type="NCBI Taxonomy" id="1337051"/>
    <lineage>
        <taxon>Bacteria</taxon>
        <taxon>Bacillati</taxon>
        <taxon>Bacillota</taxon>
        <taxon>Clostridia</taxon>
        <taxon>Lachnospirales</taxon>
        <taxon>Lachnospiraceae</taxon>
        <taxon>Murimonas</taxon>
    </lineage>
</organism>
<feature type="transmembrane region" description="Helical" evidence="1">
    <location>
        <begin position="32"/>
        <end position="54"/>
    </location>
</feature>
<keyword evidence="4" id="KW-1185">Reference proteome</keyword>
<dbReference type="GO" id="GO:0043709">
    <property type="term" value="P:cell adhesion involved in single-species biofilm formation"/>
    <property type="evidence" value="ECO:0007669"/>
    <property type="project" value="TreeGrafter"/>
</dbReference>
<dbReference type="GO" id="GO:1902201">
    <property type="term" value="P:negative regulation of bacterial-type flagellum-dependent cell motility"/>
    <property type="evidence" value="ECO:0007669"/>
    <property type="project" value="TreeGrafter"/>
</dbReference>
<keyword evidence="1" id="KW-0812">Transmembrane</keyword>
<dbReference type="SMART" id="SM00267">
    <property type="entry name" value="GGDEF"/>
    <property type="match status" value="1"/>
</dbReference>
<dbReference type="GO" id="GO:0005886">
    <property type="term" value="C:plasma membrane"/>
    <property type="evidence" value="ECO:0007669"/>
    <property type="project" value="TreeGrafter"/>
</dbReference>
<name>A0AB73SZH4_9FIRM</name>
<feature type="transmembrane region" description="Helical" evidence="1">
    <location>
        <begin position="175"/>
        <end position="197"/>
    </location>
</feature>
<dbReference type="FunFam" id="3.30.70.270:FF:000001">
    <property type="entry name" value="Diguanylate cyclase domain protein"/>
    <property type="match status" value="1"/>
</dbReference>
<protein>
    <submittedName>
        <fullName evidence="3">Diguanylate cyclase (GGDEF)-like protein</fullName>
    </submittedName>
</protein>
<evidence type="ECO:0000313" key="4">
    <source>
        <dbReference type="Proteomes" id="UP000245412"/>
    </source>
</evidence>
<evidence type="ECO:0000313" key="3">
    <source>
        <dbReference type="EMBL" id="PWJ72895.1"/>
    </source>
</evidence>
<proteinExistence type="predicted"/>
<dbReference type="AlphaFoldDB" id="A0AB73SZH4"/>
<evidence type="ECO:0000256" key="1">
    <source>
        <dbReference type="SAM" id="Phobius"/>
    </source>
</evidence>
<dbReference type="GO" id="GO:0052621">
    <property type="term" value="F:diguanylate cyclase activity"/>
    <property type="evidence" value="ECO:0007669"/>
    <property type="project" value="TreeGrafter"/>
</dbReference>
<dbReference type="EMBL" id="QGGY01000015">
    <property type="protein sequence ID" value="PWJ72895.1"/>
    <property type="molecule type" value="Genomic_DNA"/>
</dbReference>
<dbReference type="CDD" id="cd01949">
    <property type="entry name" value="GGDEF"/>
    <property type="match status" value="1"/>
</dbReference>
<feature type="domain" description="GGDEF" evidence="2">
    <location>
        <begin position="250"/>
        <end position="389"/>
    </location>
</feature>
<keyword evidence="1" id="KW-0472">Membrane</keyword>